<keyword evidence="3" id="KW-1185">Reference proteome</keyword>
<feature type="domain" description="Carboxymuconolactone decarboxylase-like" evidence="1">
    <location>
        <begin position="242"/>
        <end position="299"/>
    </location>
</feature>
<accession>A0A6V8I8A3</accession>
<name>A0A6V8I8A3_9PROT</name>
<dbReference type="Pfam" id="PF02627">
    <property type="entry name" value="CMD"/>
    <property type="match status" value="1"/>
</dbReference>
<proteinExistence type="predicted"/>
<dbReference type="EMBL" id="BLJP01000006">
    <property type="protein sequence ID" value="GFE93771.1"/>
    <property type="molecule type" value="Genomic_DNA"/>
</dbReference>
<dbReference type="PANTHER" id="PTHR35446">
    <property type="entry name" value="SI:CH211-175M2.5"/>
    <property type="match status" value="1"/>
</dbReference>
<dbReference type="PANTHER" id="PTHR35446:SF2">
    <property type="entry name" value="CARBOXYMUCONOLACTONE DECARBOXYLASE-LIKE DOMAIN-CONTAINING PROTEIN"/>
    <property type="match status" value="1"/>
</dbReference>
<evidence type="ECO:0000259" key="1">
    <source>
        <dbReference type="Pfam" id="PF02627"/>
    </source>
</evidence>
<dbReference type="AlphaFoldDB" id="A0A6V8I8A3"/>
<dbReference type="RefSeq" id="WP_237388864.1">
    <property type="nucleotide sequence ID" value="NZ_BLJP01000006.1"/>
</dbReference>
<dbReference type="InterPro" id="IPR003779">
    <property type="entry name" value="CMD-like"/>
</dbReference>
<dbReference type="Gene3D" id="1.20.1290.10">
    <property type="entry name" value="AhpD-like"/>
    <property type="match status" value="2"/>
</dbReference>
<sequence length="380" mass="41205">MDILPFLTALTTSATGPHRHHLAEVMTARADILSMSAQANAAVVSPQKPGRLSHTLRTALATRMARLSCAPALAALYLETLDGLNPAPSFTALAQNDALPEADAFVTALVRYADLVTVRPKDATQADIEALRHAGLTDAEIVHLAELIACVCYLSRLTLGMQALTGAEAGTLADTQAPATDHQTDAPTQERTAGFTAEPLEWIPYLQPVKLEDATEEQRDAMKITPSNTKISDYVLTLAHDPESLAVRSPLFNAIMYGRDGLSRAGREMGALGCSLINHCLYCASVHARRFIQLTKRPELVETLFSEGPDACLNDEYWQPIFDFSVKLTRTPAIFSSADVTFLRDHGLSDLEIFDLICATGIFGWANRLMHTLGHSVSPP</sequence>
<dbReference type="InterPro" id="IPR029032">
    <property type="entry name" value="AhpD-like"/>
</dbReference>
<dbReference type="SUPFAM" id="SSF69118">
    <property type="entry name" value="AhpD-like"/>
    <property type="match status" value="2"/>
</dbReference>
<protein>
    <recommendedName>
        <fullName evidence="1">Carboxymuconolactone decarboxylase-like domain-containing protein</fullName>
    </recommendedName>
</protein>
<dbReference type="InterPro" id="IPR010195">
    <property type="entry name" value="Uncharacterised_peroxidase-rel"/>
</dbReference>
<evidence type="ECO:0000313" key="2">
    <source>
        <dbReference type="EMBL" id="GFE93771.1"/>
    </source>
</evidence>
<dbReference type="GO" id="GO:0051920">
    <property type="term" value="F:peroxiredoxin activity"/>
    <property type="evidence" value="ECO:0007669"/>
    <property type="project" value="InterPro"/>
</dbReference>
<dbReference type="NCBIfam" id="TIGR01926">
    <property type="entry name" value="peroxid_rel"/>
    <property type="match status" value="1"/>
</dbReference>
<dbReference type="Proteomes" id="UP000548726">
    <property type="component" value="Unassembled WGS sequence"/>
</dbReference>
<gene>
    <name evidence="2" type="ORF">DmAi_18300</name>
</gene>
<organism evidence="2 3">
    <name type="scientific">Acetobacter persici</name>
    <dbReference type="NCBI Taxonomy" id="1076596"/>
    <lineage>
        <taxon>Bacteria</taxon>
        <taxon>Pseudomonadati</taxon>
        <taxon>Pseudomonadota</taxon>
        <taxon>Alphaproteobacteria</taxon>
        <taxon>Acetobacterales</taxon>
        <taxon>Acetobacteraceae</taxon>
        <taxon>Acetobacter</taxon>
    </lineage>
</organism>
<comment type="caution">
    <text evidence="2">The sequence shown here is derived from an EMBL/GenBank/DDBJ whole genome shotgun (WGS) entry which is preliminary data.</text>
</comment>
<evidence type="ECO:0000313" key="3">
    <source>
        <dbReference type="Proteomes" id="UP000548726"/>
    </source>
</evidence>
<reference evidence="2 3" key="1">
    <citation type="journal article" date="2020" name="Cell Rep.">
        <title>Local necrotic cells trigger systemic immune activation via gut microbiome dysbiosis in Drosophila.</title>
        <authorList>
            <person name="Kosakamoto H."/>
            <person name="Yamauchi T."/>
            <person name="Akuzawa-Tokita Y."/>
            <person name="Nishimura K."/>
            <person name="Soga T."/>
            <person name="Murakami T."/>
            <person name="Mori H."/>
            <person name="Yamamoto K."/>
            <person name="Miyazaki R."/>
            <person name="Koto A."/>
            <person name="Miura M."/>
            <person name="Obata F."/>
        </authorList>
    </citation>
    <scope>NUCLEOTIDE SEQUENCE [LARGE SCALE GENOMIC DNA]</scope>
    <source>
        <strain evidence="2 3">Ai</strain>
    </source>
</reference>